<dbReference type="AlphaFoldDB" id="A0A7V8V4S2"/>
<evidence type="ECO:0000313" key="2">
    <source>
        <dbReference type="EMBL" id="MBA2114871.1"/>
    </source>
</evidence>
<keyword evidence="1" id="KW-0472">Membrane</keyword>
<keyword evidence="3" id="KW-1185">Reference proteome</keyword>
<feature type="transmembrane region" description="Helical" evidence="1">
    <location>
        <begin position="61"/>
        <end position="87"/>
    </location>
</feature>
<evidence type="ECO:0000256" key="1">
    <source>
        <dbReference type="SAM" id="Phobius"/>
    </source>
</evidence>
<feature type="transmembrane region" description="Helical" evidence="1">
    <location>
        <begin position="25"/>
        <end position="49"/>
    </location>
</feature>
<keyword evidence="1" id="KW-1133">Transmembrane helix</keyword>
<sequence length="203" mass="22096">MCSRQCHQTNPRHHTKSPSSNVLGAWGFGISLFGLLMTFGLLCPLGLLLSFLGLFAKKRGIAIAGTIIGGIGTAIVAVGVGSIAMAASAVHHYQVEVPKIEQTRAVLDTACVEVETYRQENNKLPEGIEGNKLVLKYEDAYGNAVRYEPEEGNKFAIRSAGLDGEFDTSDDQRMLNTERGLNEPIASHATHFRGHHGHRHCSW</sequence>
<dbReference type="Proteomes" id="UP000551616">
    <property type="component" value="Unassembled WGS sequence"/>
</dbReference>
<organism evidence="2 3">
    <name type="scientific">Bremerella alba</name>
    <dbReference type="NCBI Taxonomy" id="980252"/>
    <lineage>
        <taxon>Bacteria</taxon>
        <taxon>Pseudomonadati</taxon>
        <taxon>Planctomycetota</taxon>
        <taxon>Planctomycetia</taxon>
        <taxon>Pirellulales</taxon>
        <taxon>Pirellulaceae</taxon>
        <taxon>Bremerella</taxon>
    </lineage>
</organism>
<name>A0A7V8V4S2_9BACT</name>
<evidence type="ECO:0000313" key="3">
    <source>
        <dbReference type="Proteomes" id="UP000551616"/>
    </source>
</evidence>
<reference evidence="2 3" key="1">
    <citation type="submission" date="2020-05" db="EMBL/GenBank/DDBJ databases">
        <title>Bremerella alba sp. nov., a novel planctomycete isolated from the surface of the macroalga Fucus spiralis.</title>
        <authorList>
            <person name="Godinho O."/>
            <person name="Botelho R."/>
            <person name="Albuquerque L."/>
            <person name="Wiegand S."/>
            <person name="Da Costa M.S."/>
            <person name="Lobo-Da-Cunha A."/>
            <person name="Jogler C."/>
            <person name="Lage O.M."/>
        </authorList>
    </citation>
    <scope>NUCLEOTIDE SEQUENCE [LARGE SCALE GENOMIC DNA]</scope>
    <source>
        <strain evidence="2 3">FF15</strain>
    </source>
</reference>
<dbReference type="RefSeq" id="WP_207396337.1">
    <property type="nucleotide sequence ID" value="NZ_JABRWO010000005.1"/>
</dbReference>
<proteinExistence type="predicted"/>
<protein>
    <recommendedName>
        <fullName evidence="4">DUF4190 domain-containing protein</fullName>
    </recommendedName>
</protein>
<evidence type="ECO:0008006" key="4">
    <source>
        <dbReference type="Google" id="ProtNLM"/>
    </source>
</evidence>
<keyword evidence="1" id="KW-0812">Transmembrane</keyword>
<gene>
    <name evidence="2" type="ORF">HOV93_20390</name>
</gene>
<comment type="caution">
    <text evidence="2">The sequence shown here is derived from an EMBL/GenBank/DDBJ whole genome shotgun (WGS) entry which is preliminary data.</text>
</comment>
<accession>A0A7V8V4S2</accession>
<dbReference type="EMBL" id="JABRWO010000005">
    <property type="protein sequence ID" value="MBA2114871.1"/>
    <property type="molecule type" value="Genomic_DNA"/>
</dbReference>